<evidence type="ECO:0000256" key="2">
    <source>
        <dbReference type="ARBA" id="ARBA00008312"/>
    </source>
</evidence>
<keyword evidence="10" id="KW-0411">Iron-sulfur</keyword>
<dbReference type="InterPro" id="IPR023753">
    <property type="entry name" value="FAD/NAD-binding_dom"/>
</dbReference>
<evidence type="ECO:0000256" key="10">
    <source>
        <dbReference type="ARBA" id="ARBA00023014"/>
    </source>
</evidence>
<keyword evidence="7" id="KW-0521">NADP</keyword>
<evidence type="ECO:0000256" key="11">
    <source>
        <dbReference type="ARBA" id="ARBA00047776"/>
    </source>
</evidence>
<evidence type="ECO:0000256" key="1">
    <source>
        <dbReference type="ARBA" id="ARBA00001974"/>
    </source>
</evidence>
<dbReference type="SUPFAM" id="SSF54862">
    <property type="entry name" value="4Fe-4S ferredoxins"/>
    <property type="match status" value="1"/>
</dbReference>
<evidence type="ECO:0000256" key="9">
    <source>
        <dbReference type="ARBA" id="ARBA00023004"/>
    </source>
</evidence>
<dbReference type="EMBL" id="CP136137">
    <property type="protein sequence ID" value="WYY05797.1"/>
    <property type="molecule type" value="Genomic_DNA"/>
</dbReference>
<dbReference type="Gene3D" id="3.40.50.720">
    <property type="entry name" value="NAD(P)-binding Rossmann-like Domain"/>
    <property type="match status" value="1"/>
</dbReference>
<comment type="catalytic activity">
    <reaction evidence="11">
        <text>2 reduced [2Fe-2S]-[ferredoxin] + NADP(+) + H(+) = 2 oxidized [2Fe-2S]-[ferredoxin] + NADPH</text>
        <dbReference type="Rhea" id="RHEA:20125"/>
        <dbReference type="Rhea" id="RHEA-COMP:10000"/>
        <dbReference type="Rhea" id="RHEA-COMP:10001"/>
        <dbReference type="ChEBI" id="CHEBI:15378"/>
        <dbReference type="ChEBI" id="CHEBI:33737"/>
        <dbReference type="ChEBI" id="CHEBI:33738"/>
        <dbReference type="ChEBI" id="CHEBI:57783"/>
        <dbReference type="ChEBI" id="CHEBI:58349"/>
        <dbReference type="EC" id="1.18.1.2"/>
    </reaction>
</comment>
<keyword evidence="5" id="KW-0479">Metal-binding</keyword>
<dbReference type="Pfam" id="PF00037">
    <property type="entry name" value="Fer4"/>
    <property type="match status" value="1"/>
</dbReference>
<keyword evidence="4" id="KW-0285">Flavoprotein</keyword>
<dbReference type="Proteomes" id="UP001479933">
    <property type="component" value="Chromosome"/>
</dbReference>
<dbReference type="Gene3D" id="3.50.50.60">
    <property type="entry name" value="FAD/NAD(P)-binding domain"/>
    <property type="match status" value="1"/>
</dbReference>
<dbReference type="InterPro" id="IPR017900">
    <property type="entry name" value="4Fe4S_Fe_S_CS"/>
</dbReference>
<dbReference type="PROSITE" id="PS51379">
    <property type="entry name" value="4FE4S_FER_2"/>
    <property type="match status" value="1"/>
</dbReference>
<keyword evidence="8" id="KW-0560">Oxidoreductase</keyword>
<comment type="cofactor">
    <cofactor evidence="1">
        <name>FAD</name>
        <dbReference type="ChEBI" id="CHEBI:57692"/>
    </cofactor>
</comment>
<dbReference type="Pfam" id="PF07992">
    <property type="entry name" value="Pyr_redox_2"/>
    <property type="match status" value="1"/>
</dbReference>
<evidence type="ECO:0000256" key="3">
    <source>
        <dbReference type="ARBA" id="ARBA00013223"/>
    </source>
</evidence>
<dbReference type="InterPro" id="IPR036188">
    <property type="entry name" value="FAD/NAD-bd_sf"/>
</dbReference>
<evidence type="ECO:0000256" key="4">
    <source>
        <dbReference type="ARBA" id="ARBA00022630"/>
    </source>
</evidence>
<accession>A0ABZ2TWB0</accession>
<feature type="domain" description="4Fe-4S ferredoxin-type" evidence="12">
    <location>
        <begin position="37"/>
        <end position="66"/>
    </location>
</feature>
<dbReference type="PANTHER" id="PTHR48467">
    <property type="entry name" value="GLUTAMATE SYNTHASE 1 [NADH], CHLOROPLASTIC-LIKE"/>
    <property type="match status" value="1"/>
</dbReference>
<organism evidence="13 14">
    <name type="scientific">Gordonia hydrophobica</name>
    <dbReference type="NCBI Taxonomy" id="40516"/>
    <lineage>
        <taxon>Bacteria</taxon>
        <taxon>Bacillati</taxon>
        <taxon>Actinomycetota</taxon>
        <taxon>Actinomycetes</taxon>
        <taxon>Mycobacteriales</taxon>
        <taxon>Gordoniaceae</taxon>
        <taxon>Gordonia</taxon>
    </lineage>
</organism>
<dbReference type="PROSITE" id="PS00198">
    <property type="entry name" value="4FE4S_FER_1"/>
    <property type="match status" value="1"/>
</dbReference>
<keyword evidence="9" id="KW-0408">Iron</keyword>
<dbReference type="InterPro" id="IPR021163">
    <property type="entry name" value="Ferredox_Rdtase_adrenod"/>
</dbReference>
<keyword evidence="6" id="KW-0274">FAD</keyword>
<dbReference type="RefSeq" id="WP_066164596.1">
    <property type="nucleotide sequence ID" value="NZ_CP136137.1"/>
</dbReference>
<dbReference type="InterPro" id="IPR017896">
    <property type="entry name" value="4Fe4S_Fe-S-bd"/>
</dbReference>
<dbReference type="CDD" id="cd04410">
    <property type="entry name" value="DMSOR_beta-like"/>
    <property type="match status" value="1"/>
</dbReference>
<dbReference type="PANTHER" id="PTHR48467:SF1">
    <property type="entry name" value="GLUTAMATE SYNTHASE 1 [NADH], CHLOROPLASTIC-LIKE"/>
    <property type="match status" value="1"/>
</dbReference>
<dbReference type="PIRSF" id="PIRSF000362">
    <property type="entry name" value="FNR"/>
    <property type="match status" value="1"/>
</dbReference>
<keyword evidence="14" id="KW-1185">Reference proteome</keyword>
<evidence type="ECO:0000256" key="5">
    <source>
        <dbReference type="ARBA" id="ARBA00022723"/>
    </source>
</evidence>
<gene>
    <name evidence="13" type="ORF">RVF87_11950</name>
</gene>
<evidence type="ECO:0000256" key="7">
    <source>
        <dbReference type="ARBA" id="ARBA00022857"/>
    </source>
</evidence>
<evidence type="ECO:0000256" key="8">
    <source>
        <dbReference type="ARBA" id="ARBA00023002"/>
    </source>
</evidence>
<name>A0ABZ2TWB0_9ACTN</name>
<evidence type="ECO:0000313" key="14">
    <source>
        <dbReference type="Proteomes" id="UP001479933"/>
    </source>
</evidence>
<evidence type="ECO:0000259" key="12">
    <source>
        <dbReference type="PROSITE" id="PS51379"/>
    </source>
</evidence>
<comment type="similarity">
    <text evidence="2">Belongs to the ferredoxin--NADP reductase type 1 family.</text>
</comment>
<dbReference type="EC" id="1.18.1.2" evidence="3"/>
<protein>
    <recommendedName>
        <fullName evidence="3">ferredoxin--NADP(+) reductase</fullName>
        <ecNumber evidence="3">1.18.1.2</ecNumber>
    </recommendedName>
</protein>
<proteinExistence type="inferred from homology"/>
<dbReference type="Gene3D" id="3.30.70.20">
    <property type="match status" value="1"/>
</dbReference>
<sequence>MAFVITRPCCNDASCVSVCPVNCIHPTPEEPEFRTAEMLYIDPQTCIDCGACVDACPVGAIFPDDELAEEDEPYLRLNADYYLDHDVAAGAPKPERTPRLPDGQVRVAVVGAGPAALYAAEELARHTQIQVDVFDRLPTPHGLVRGGVAPDHAATKGVERTFASTARKKNFRYRLGVEVGTDISHDELVERYHAVLYASGASTDKRLGIAGESLPGSVAATDFVAWYNGHPDHADDVYDLSSERAVVIGNGNVALDVARILLTDPDELASTDIAQHALDALRSSAIREVVVLGRRSIADGAYTNSEFLAMSLVDGVDVVIDADDLTVSTPVADQIANGTVDSTVGSKVRLAREYGERDTGGRARRVVLRYLTSPIRMVGDDAVTGVRVVRNEFEADSDRVRSTGAESDIAAGLVIRSIGYRGTEVDGLPFDPDTGTVPNETGRVLGEDGTPIPGHYVAGWLKRGATGGIGINRFCGQETARAVLEDVGAGVLPTPTGTPDDVEELLTSRGVQVVDADGWAAIDRAERAKGRATSTPRRKIVTLAGLLEAAQQ</sequence>
<evidence type="ECO:0000313" key="13">
    <source>
        <dbReference type="EMBL" id="WYY05797.1"/>
    </source>
</evidence>
<dbReference type="PRINTS" id="PR00419">
    <property type="entry name" value="ADXRDTASE"/>
</dbReference>
<dbReference type="SUPFAM" id="SSF51971">
    <property type="entry name" value="Nucleotide-binding domain"/>
    <property type="match status" value="1"/>
</dbReference>
<reference evidence="13 14" key="1">
    <citation type="journal article" date="2023" name="Virus Evol.">
        <title>Computational host range prediction-The good, the bad, and the ugly.</title>
        <authorList>
            <person name="Howell A.A."/>
            <person name="Versoza C.J."/>
            <person name="Pfeifer S.P."/>
        </authorList>
    </citation>
    <scope>NUCLEOTIDE SEQUENCE [LARGE SCALE GENOMIC DNA]</scope>
    <source>
        <strain evidence="13 14">1610/1b</strain>
    </source>
</reference>
<dbReference type="InterPro" id="IPR055275">
    <property type="entry name" value="Ferredox_Rdtase"/>
</dbReference>
<evidence type="ECO:0000256" key="6">
    <source>
        <dbReference type="ARBA" id="ARBA00022827"/>
    </source>
</evidence>